<sequence>MRTLLHPARTTPALHDVALLVARVAIGVILLAHGWQKFTEYTLDGTAAAFADMGVPAAAVAAVFAAVVELVGGLLLIAGLLTPVAALLNALNLLGALVIVHAGNGVFVENGGYELVLALIAGLLVIAALGAGRYSADELLTRRLQHA</sequence>
<reference evidence="8" key="1">
    <citation type="submission" date="2020-02" db="EMBL/GenBank/DDBJ databases">
        <authorList>
            <person name="Meier V. D."/>
        </authorList>
    </citation>
    <scope>NUCLEOTIDE SEQUENCE</scope>
    <source>
        <strain evidence="8">AVDCRST_MAG32</strain>
    </source>
</reference>
<evidence type="ECO:0008006" key="9">
    <source>
        <dbReference type="Google" id="ProtNLM"/>
    </source>
</evidence>
<dbReference type="InterPro" id="IPR032808">
    <property type="entry name" value="DoxX"/>
</dbReference>
<gene>
    <name evidence="8" type="ORF">AVDCRST_MAG32-1177</name>
</gene>
<keyword evidence="6 7" id="KW-0472">Membrane</keyword>
<keyword evidence="4 7" id="KW-0812">Transmembrane</keyword>
<dbReference type="PANTHER" id="PTHR33452">
    <property type="entry name" value="OXIDOREDUCTASE CATD-RELATED"/>
    <property type="match status" value="1"/>
</dbReference>
<comment type="similarity">
    <text evidence="2">Belongs to the DoxX family.</text>
</comment>
<dbReference type="EMBL" id="CADCUM010000057">
    <property type="protein sequence ID" value="CAA9375830.1"/>
    <property type="molecule type" value="Genomic_DNA"/>
</dbReference>
<evidence type="ECO:0000256" key="4">
    <source>
        <dbReference type="ARBA" id="ARBA00022692"/>
    </source>
</evidence>
<feature type="transmembrane region" description="Helical" evidence="7">
    <location>
        <begin position="55"/>
        <end position="77"/>
    </location>
</feature>
<feature type="transmembrane region" description="Helical" evidence="7">
    <location>
        <begin position="115"/>
        <end position="136"/>
    </location>
</feature>
<evidence type="ECO:0000313" key="8">
    <source>
        <dbReference type="EMBL" id="CAA9375830.1"/>
    </source>
</evidence>
<organism evidence="8">
    <name type="scientific">uncultured Nocardioides sp</name>
    <dbReference type="NCBI Taxonomy" id="198441"/>
    <lineage>
        <taxon>Bacteria</taxon>
        <taxon>Bacillati</taxon>
        <taxon>Actinomycetota</taxon>
        <taxon>Actinomycetes</taxon>
        <taxon>Propionibacteriales</taxon>
        <taxon>Nocardioidaceae</taxon>
        <taxon>Nocardioides</taxon>
        <taxon>environmental samples</taxon>
    </lineage>
</organism>
<keyword evidence="5 7" id="KW-1133">Transmembrane helix</keyword>
<name>A0A6J4N6R8_9ACTN</name>
<evidence type="ECO:0000256" key="5">
    <source>
        <dbReference type="ARBA" id="ARBA00022989"/>
    </source>
</evidence>
<comment type="subcellular location">
    <subcellularLocation>
        <location evidence="1">Cell membrane</location>
        <topology evidence="1">Multi-pass membrane protein</topology>
    </subcellularLocation>
</comment>
<accession>A0A6J4N6R8</accession>
<proteinExistence type="inferred from homology"/>
<feature type="transmembrane region" description="Helical" evidence="7">
    <location>
        <begin position="12"/>
        <end position="35"/>
    </location>
</feature>
<evidence type="ECO:0000256" key="7">
    <source>
        <dbReference type="SAM" id="Phobius"/>
    </source>
</evidence>
<dbReference type="PANTHER" id="PTHR33452:SF1">
    <property type="entry name" value="INNER MEMBRANE PROTEIN YPHA-RELATED"/>
    <property type="match status" value="1"/>
</dbReference>
<evidence type="ECO:0000256" key="6">
    <source>
        <dbReference type="ARBA" id="ARBA00023136"/>
    </source>
</evidence>
<evidence type="ECO:0000256" key="3">
    <source>
        <dbReference type="ARBA" id="ARBA00022475"/>
    </source>
</evidence>
<feature type="transmembrane region" description="Helical" evidence="7">
    <location>
        <begin position="84"/>
        <end position="103"/>
    </location>
</feature>
<evidence type="ECO:0000256" key="2">
    <source>
        <dbReference type="ARBA" id="ARBA00006679"/>
    </source>
</evidence>
<dbReference type="AlphaFoldDB" id="A0A6J4N6R8"/>
<dbReference type="InterPro" id="IPR051907">
    <property type="entry name" value="DoxX-like_oxidoreductase"/>
</dbReference>
<dbReference type="GO" id="GO:0005886">
    <property type="term" value="C:plasma membrane"/>
    <property type="evidence" value="ECO:0007669"/>
    <property type="project" value="UniProtKB-SubCell"/>
</dbReference>
<evidence type="ECO:0000256" key="1">
    <source>
        <dbReference type="ARBA" id="ARBA00004651"/>
    </source>
</evidence>
<protein>
    <recommendedName>
        <fullName evidence="9">DoxX family protein</fullName>
    </recommendedName>
</protein>
<dbReference type="Pfam" id="PF07681">
    <property type="entry name" value="DoxX"/>
    <property type="match status" value="1"/>
</dbReference>
<keyword evidence="3" id="KW-1003">Cell membrane</keyword>